<dbReference type="Gene3D" id="2.20.25.240">
    <property type="match status" value="1"/>
</dbReference>
<reference evidence="6" key="1">
    <citation type="submission" date="2022-01" db="EMBL/GenBank/DDBJ databases">
        <title>Genome Sequence Resource for Two Populations of Ditylenchus destructor, the Migratory Endoparasitic Phytonematode.</title>
        <authorList>
            <person name="Zhang H."/>
            <person name="Lin R."/>
            <person name="Xie B."/>
        </authorList>
    </citation>
    <scope>NUCLEOTIDE SEQUENCE</scope>
    <source>
        <strain evidence="6">BazhouSP</strain>
    </source>
</reference>
<sequence length="239" mass="27149">MDEESEASEISDVSYGAVSDDFFSDEEEEQMRAEISQEPIDNFVERPAENSREPSMEIVEQPRLVMTGKCKADKPRFKLIFQNYLYWKGKETKDKSKIIWRCVKKEVGCKGYLHTDNTNVKVVLGPTPHNHSGESMAPAQAILRHAIKRRALDTIETPGQILNQECGGIPVQLQMDFVVPDAYKTCNFAGNTELFLLADSGLDDTSRVLLFGRESHRELLLQLFKNSAHIKFLKQYTSS</sequence>
<gene>
    <name evidence="6" type="ORF">DdX_19145</name>
</gene>
<evidence type="ECO:0000256" key="2">
    <source>
        <dbReference type="ARBA" id="ARBA00022771"/>
    </source>
</evidence>
<organism evidence="6 7">
    <name type="scientific">Ditylenchus destructor</name>
    <dbReference type="NCBI Taxonomy" id="166010"/>
    <lineage>
        <taxon>Eukaryota</taxon>
        <taxon>Metazoa</taxon>
        <taxon>Ecdysozoa</taxon>
        <taxon>Nematoda</taxon>
        <taxon>Chromadorea</taxon>
        <taxon>Rhabditida</taxon>
        <taxon>Tylenchina</taxon>
        <taxon>Tylenchomorpha</taxon>
        <taxon>Sphaerularioidea</taxon>
        <taxon>Anguinidae</taxon>
        <taxon>Anguininae</taxon>
        <taxon>Ditylenchus</taxon>
    </lineage>
</organism>
<evidence type="ECO:0000256" key="4">
    <source>
        <dbReference type="SAM" id="MobiDB-lite"/>
    </source>
</evidence>
<comment type="caution">
    <text evidence="6">The sequence shown here is derived from an EMBL/GenBank/DDBJ whole genome shotgun (WGS) entry which is preliminary data.</text>
</comment>
<feature type="compositionally biased region" description="Basic and acidic residues" evidence="4">
    <location>
        <begin position="43"/>
        <end position="55"/>
    </location>
</feature>
<dbReference type="AlphaFoldDB" id="A0AAD4MK84"/>
<evidence type="ECO:0000256" key="3">
    <source>
        <dbReference type="ARBA" id="ARBA00022833"/>
    </source>
</evidence>
<keyword evidence="1" id="KW-0479">Metal-binding</keyword>
<dbReference type="Pfam" id="PF04500">
    <property type="entry name" value="FLYWCH"/>
    <property type="match status" value="1"/>
</dbReference>
<dbReference type="InterPro" id="IPR007588">
    <property type="entry name" value="Znf_FLYWCH"/>
</dbReference>
<accession>A0AAD4MK84</accession>
<feature type="region of interest" description="Disordered" evidence="4">
    <location>
        <begin position="26"/>
        <end position="55"/>
    </location>
</feature>
<evidence type="ECO:0000259" key="5">
    <source>
        <dbReference type="Pfam" id="PF04500"/>
    </source>
</evidence>
<keyword evidence="7" id="KW-1185">Reference proteome</keyword>
<evidence type="ECO:0000313" key="7">
    <source>
        <dbReference type="Proteomes" id="UP001201812"/>
    </source>
</evidence>
<proteinExistence type="predicted"/>
<name>A0AAD4MK84_9BILA</name>
<evidence type="ECO:0000313" key="6">
    <source>
        <dbReference type="EMBL" id="KAI1696238.1"/>
    </source>
</evidence>
<dbReference type="Proteomes" id="UP001201812">
    <property type="component" value="Unassembled WGS sequence"/>
</dbReference>
<dbReference type="EMBL" id="JAKKPZ010000340">
    <property type="protein sequence ID" value="KAI1696238.1"/>
    <property type="molecule type" value="Genomic_DNA"/>
</dbReference>
<keyword evidence="3" id="KW-0862">Zinc</keyword>
<evidence type="ECO:0000256" key="1">
    <source>
        <dbReference type="ARBA" id="ARBA00022723"/>
    </source>
</evidence>
<dbReference type="GO" id="GO:0008270">
    <property type="term" value="F:zinc ion binding"/>
    <property type="evidence" value="ECO:0007669"/>
    <property type="project" value="UniProtKB-KW"/>
</dbReference>
<protein>
    <submittedName>
        <fullName evidence="6">FLYWCH zinc finger domain-containing protein</fullName>
    </submittedName>
</protein>
<keyword evidence="2" id="KW-0863">Zinc-finger</keyword>
<feature type="domain" description="FLYWCH-type" evidence="5">
    <location>
        <begin position="76"/>
        <end position="131"/>
    </location>
</feature>